<organism evidence="3 4">
    <name type="scientific">Streptomyces gilvosporeus</name>
    <dbReference type="NCBI Taxonomy" id="553510"/>
    <lineage>
        <taxon>Bacteria</taxon>
        <taxon>Bacillati</taxon>
        <taxon>Actinomycetota</taxon>
        <taxon>Actinomycetes</taxon>
        <taxon>Kitasatosporales</taxon>
        <taxon>Streptomycetaceae</taxon>
        <taxon>Streptomyces</taxon>
    </lineage>
</organism>
<reference evidence="3 4" key="1">
    <citation type="submission" date="2017-04" db="EMBL/GenBank/DDBJ databases">
        <title>Complete Genome Sequence of Streptomyces gilvosporeus F607, a Capable Producer of Natamycin.</title>
        <authorList>
            <person name="Zong G."/>
            <person name="Zhong C."/>
            <person name="Fu J."/>
            <person name="Qin R."/>
            <person name="Cao G."/>
        </authorList>
    </citation>
    <scope>NUCLEOTIDE SEQUENCE [LARGE SCALE GENOMIC DNA]</scope>
    <source>
        <strain evidence="3 4">F607</strain>
    </source>
</reference>
<proteinExistence type="predicted"/>
<sequence length="128" mass="14391">MEMRSLDRSTLGPENGFSQLLKPWPALNSPFKGAWCVVAPGTSTTRHAHPDYEIFIAMTGEATLSSEGEEITFRQGDIVHFPPHTDHQVINDGAEEFQMYAVWWDQETAGRFLERHDGQDGDRDGQEG</sequence>
<protein>
    <submittedName>
        <fullName evidence="3">Cupin</fullName>
    </submittedName>
</protein>
<keyword evidence="4" id="KW-1185">Reference proteome</keyword>
<evidence type="ECO:0000259" key="2">
    <source>
        <dbReference type="Pfam" id="PF07883"/>
    </source>
</evidence>
<dbReference type="STRING" id="553510.B1H19_09100"/>
<dbReference type="InterPro" id="IPR011051">
    <property type="entry name" value="RmlC_Cupin_sf"/>
</dbReference>
<dbReference type="InterPro" id="IPR051610">
    <property type="entry name" value="GPI/OXD"/>
</dbReference>
<dbReference type="GO" id="GO:0046872">
    <property type="term" value="F:metal ion binding"/>
    <property type="evidence" value="ECO:0007669"/>
    <property type="project" value="UniProtKB-KW"/>
</dbReference>
<dbReference type="RefSeq" id="WP_083104115.1">
    <property type="nucleotide sequence ID" value="NZ_CP020569.1"/>
</dbReference>
<keyword evidence="1" id="KW-0479">Metal-binding</keyword>
<dbReference type="SUPFAM" id="SSF51182">
    <property type="entry name" value="RmlC-like cupins"/>
    <property type="match status" value="1"/>
</dbReference>
<dbReference type="PANTHER" id="PTHR35848">
    <property type="entry name" value="OXALATE-BINDING PROTEIN"/>
    <property type="match status" value="1"/>
</dbReference>
<dbReference type="AlphaFoldDB" id="A0A1V0TN27"/>
<evidence type="ECO:0000313" key="4">
    <source>
        <dbReference type="Proteomes" id="UP000192726"/>
    </source>
</evidence>
<gene>
    <name evidence="3" type="ORF">B1H19_09100</name>
</gene>
<dbReference type="Pfam" id="PF07883">
    <property type="entry name" value="Cupin_2"/>
    <property type="match status" value="1"/>
</dbReference>
<dbReference type="KEGG" id="sgv:B1H19_09100"/>
<dbReference type="OrthoDB" id="3296127at2"/>
<dbReference type="CDD" id="cd06988">
    <property type="entry name" value="cupin_DddK"/>
    <property type="match status" value="1"/>
</dbReference>
<evidence type="ECO:0000256" key="1">
    <source>
        <dbReference type="ARBA" id="ARBA00022723"/>
    </source>
</evidence>
<dbReference type="Gene3D" id="2.60.120.10">
    <property type="entry name" value="Jelly Rolls"/>
    <property type="match status" value="1"/>
</dbReference>
<dbReference type="InterPro" id="IPR013096">
    <property type="entry name" value="Cupin_2"/>
</dbReference>
<feature type="domain" description="Cupin type-2" evidence="2">
    <location>
        <begin position="35"/>
        <end position="103"/>
    </location>
</feature>
<name>A0A1V0TN27_9ACTN</name>
<dbReference type="InterPro" id="IPR014710">
    <property type="entry name" value="RmlC-like_jellyroll"/>
</dbReference>
<accession>A0A1V0TN27</accession>
<evidence type="ECO:0000313" key="3">
    <source>
        <dbReference type="EMBL" id="ARF54334.1"/>
    </source>
</evidence>
<dbReference type="EMBL" id="CP020569">
    <property type="protein sequence ID" value="ARF54334.1"/>
    <property type="molecule type" value="Genomic_DNA"/>
</dbReference>
<dbReference type="Proteomes" id="UP000192726">
    <property type="component" value="Chromosome"/>
</dbReference>